<sequence>MKNSLAFATLFIAACAIPTGAWSQKVYKCGSSYSQIPCADAVTVDTGDARSKAQKVEADKQTKQDAKAADAMEKARLKEEAQALAQNKIAGKTADKTKGAKSSAKADTKTEDELKKKKAKSKEPEFFTAKSAPDPKADGTKK</sequence>
<keyword evidence="3" id="KW-1185">Reference proteome</keyword>
<feature type="compositionally biased region" description="Basic and acidic residues" evidence="1">
    <location>
        <begin position="93"/>
        <end position="125"/>
    </location>
</feature>
<feature type="region of interest" description="Disordered" evidence="1">
    <location>
        <begin position="47"/>
        <end position="142"/>
    </location>
</feature>
<dbReference type="KEGG" id="rsb:RS694_04285"/>
<evidence type="ECO:0000256" key="1">
    <source>
        <dbReference type="SAM" id="MobiDB-lite"/>
    </source>
</evidence>
<feature type="compositionally biased region" description="Basic and acidic residues" evidence="1">
    <location>
        <begin position="133"/>
        <end position="142"/>
    </location>
</feature>
<gene>
    <name evidence="2" type="ORF">RS694_04285</name>
</gene>
<evidence type="ECO:0000313" key="3">
    <source>
        <dbReference type="Proteomes" id="UP000186110"/>
    </source>
</evidence>
<name>A0A1P8K768_9BURK</name>
<feature type="compositionally biased region" description="Basic and acidic residues" evidence="1">
    <location>
        <begin position="47"/>
        <end position="81"/>
    </location>
</feature>
<evidence type="ECO:0008006" key="4">
    <source>
        <dbReference type="Google" id="ProtNLM"/>
    </source>
</evidence>
<accession>A0A1P8K768</accession>
<dbReference type="EMBL" id="CP019239">
    <property type="protein sequence ID" value="APW41839.1"/>
    <property type="molecule type" value="Genomic_DNA"/>
</dbReference>
<dbReference type="PROSITE" id="PS51257">
    <property type="entry name" value="PROKAR_LIPOPROTEIN"/>
    <property type="match status" value="1"/>
</dbReference>
<proteinExistence type="predicted"/>
<protein>
    <recommendedName>
        <fullName evidence="4">DUF4124 domain-containing protein</fullName>
    </recommendedName>
</protein>
<dbReference type="AlphaFoldDB" id="A0A1P8K768"/>
<evidence type="ECO:0000313" key="2">
    <source>
        <dbReference type="EMBL" id="APW41839.1"/>
    </source>
</evidence>
<organism evidence="2 3">
    <name type="scientific">Rhodoferax saidenbachensis</name>
    <dbReference type="NCBI Taxonomy" id="1484693"/>
    <lineage>
        <taxon>Bacteria</taxon>
        <taxon>Pseudomonadati</taxon>
        <taxon>Pseudomonadota</taxon>
        <taxon>Betaproteobacteria</taxon>
        <taxon>Burkholderiales</taxon>
        <taxon>Comamonadaceae</taxon>
        <taxon>Rhodoferax</taxon>
    </lineage>
</organism>
<dbReference type="Proteomes" id="UP000186110">
    <property type="component" value="Chromosome"/>
</dbReference>
<dbReference type="STRING" id="1484693.RS694_04285"/>
<dbReference type="RefSeq" id="WP_029709633.1">
    <property type="nucleotide sequence ID" value="NZ_CP019239.1"/>
</dbReference>
<reference evidence="2 3" key="1">
    <citation type="submission" date="2017-01" db="EMBL/GenBank/DDBJ databases">
        <authorList>
            <person name="Mah S.A."/>
            <person name="Swanson W.J."/>
            <person name="Moy G.W."/>
            <person name="Vacquier V.D."/>
        </authorList>
    </citation>
    <scope>NUCLEOTIDE SEQUENCE [LARGE SCALE GENOMIC DNA]</scope>
    <source>
        <strain evidence="2 3">DSM 22694</strain>
    </source>
</reference>